<name>A0AAN6VW90_9PEZI</name>
<dbReference type="Proteomes" id="UP001302745">
    <property type="component" value="Unassembled WGS sequence"/>
</dbReference>
<protein>
    <submittedName>
        <fullName evidence="2">Uncharacterized protein</fullName>
    </submittedName>
</protein>
<reference evidence="2" key="1">
    <citation type="journal article" date="2023" name="Mol. Phylogenet. Evol.">
        <title>Genome-scale phylogeny and comparative genomics of the fungal order Sordariales.</title>
        <authorList>
            <person name="Hensen N."/>
            <person name="Bonometti L."/>
            <person name="Westerberg I."/>
            <person name="Brannstrom I.O."/>
            <person name="Guillou S."/>
            <person name="Cros-Aarteil S."/>
            <person name="Calhoun S."/>
            <person name="Haridas S."/>
            <person name="Kuo A."/>
            <person name="Mondo S."/>
            <person name="Pangilinan J."/>
            <person name="Riley R."/>
            <person name="LaButti K."/>
            <person name="Andreopoulos B."/>
            <person name="Lipzen A."/>
            <person name="Chen C."/>
            <person name="Yan M."/>
            <person name="Daum C."/>
            <person name="Ng V."/>
            <person name="Clum A."/>
            <person name="Steindorff A."/>
            <person name="Ohm R.A."/>
            <person name="Martin F."/>
            <person name="Silar P."/>
            <person name="Natvig D.O."/>
            <person name="Lalanne C."/>
            <person name="Gautier V."/>
            <person name="Ament-Velasquez S.L."/>
            <person name="Kruys A."/>
            <person name="Hutchinson M.I."/>
            <person name="Powell A.J."/>
            <person name="Barry K."/>
            <person name="Miller A.N."/>
            <person name="Grigoriev I.V."/>
            <person name="Debuchy R."/>
            <person name="Gladieux P."/>
            <person name="Hiltunen Thoren M."/>
            <person name="Johannesson H."/>
        </authorList>
    </citation>
    <scope>NUCLEOTIDE SEQUENCE</scope>
    <source>
        <strain evidence="2">CBS 538.74</strain>
    </source>
</reference>
<proteinExistence type="predicted"/>
<accession>A0AAN6VW90</accession>
<gene>
    <name evidence="2" type="ORF">C8A00DRAFT_29031</name>
</gene>
<comment type="caution">
    <text evidence="2">The sequence shown here is derived from an EMBL/GenBank/DDBJ whole genome shotgun (WGS) entry which is preliminary data.</text>
</comment>
<feature type="compositionally biased region" description="Low complexity" evidence="1">
    <location>
        <begin position="27"/>
        <end position="43"/>
    </location>
</feature>
<evidence type="ECO:0000313" key="2">
    <source>
        <dbReference type="EMBL" id="KAK4157961.1"/>
    </source>
</evidence>
<keyword evidence="3" id="KW-1185">Reference proteome</keyword>
<feature type="region of interest" description="Disordered" evidence="1">
    <location>
        <begin position="15"/>
        <end position="142"/>
    </location>
</feature>
<reference evidence="2" key="2">
    <citation type="submission" date="2023-05" db="EMBL/GenBank/DDBJ databases">
        <authorList>
            <consortium name="Lawrence Berkeley National Laboratory"/>
            <person name="Steindorff A."/>
            <person name="Hensen N."/>
            <person name="Bonometti L."/>
            <person name="Westerberg I."/>
            <person name="Brannstrom I.O."/>
            <person name="Guillou S."/>
            <person name="Cros-Aarteil S."/>
            <person name="Calhoun S."/>
            <person name="Haridas S."/>
            <person name="Kuo A."/>
            <person name="Mondo S."/>
            <person name="Pangilinan J."/>
            <person name="Riley R."/>
            <person name="Labutti K."/>
            <person name="Andreopoulos B."/>
            <person name="Lipzen A."/>
            <person name="Chen C."/>
            <person name="Yanf M."/>
            <person name="Daum C."/>
            <person name="Ng V."/>
            <person name="Clum A."/>
            <person name="Ohm R."/>
            <person name="Martin F."/>
            <person name="Silar P."/>
            <person name="Natvig D."/>
            <person name="Lalanne C."/>
            <person name="Gautier V."/>
            <person name="Ament-Velasquez S.L."/>
            <person name="Kruys A."/>
            <person name="Hutchinson M.I."/>
            <person name="Powell A.J."/>
            <person name="Barry K."/>
            <person name="Miller A.N."/>
            <person name="Grigoriev I.V."/>
            <person name="Debuchy R."/>
            <person name="Gladieux P."/>
            <person name="Thoren M.H."/>
            <person name="Johannesson H."/>
        </authorList>
    </citation>
    <scope>NUCLEOTIDE SEQUENCE</scope>
    <source>
        <strain evidence="2">CBS 538.74</strain>
    </source>
</reference>
<evidence type="ECO:0000313" key="3">
    <source>
        <dbReference type="Proteomes" id="UP001302745"/>
    </source>
</evidence>
<feature type="compositionally biased region" description="Low complexity" evidence="1">
    <location>
        <begin position="88"/>
        <end position="115"/>
    </location>
</feature>
<sequence>MAFTWESIYSLFPFSPPASRNASPQGTPSILSSSFFSKSTTETTDTKQTDLPMPPTSAFGAGAPVPSPAESATSLAAGERDYFSPGYTTHRSPSMSSTSTASTTPSEQQQLQLPHHPQRSHTIPVNPEGESRRPAAPQRSATEVVALDTMSRSFPEPAHEPSLDELLARPPGKWSLGHYVKNARVPDAGKLAATEAEGRATKFEQVKRDLRRAQEEIQARRAGSHQ</sequence>
<evidence type="ECO:0000256" key="1">
    <source>
        <dbReference type="SAM" id="MobiDB-lite"/>
    </source>
</evidence>
<organism evidence="2 3">
    <name type="scientific">Chaetomidium leptoderma</name>
    <dbReference type="NCBI Taxonomy" id="669021"/>
    <lineage>
        <taxon>Eukaryota</taxon>
        <taxon>Fungi</taxon>
        <taxon>Dikarya</taxon>
        <taxon>Ascomycota</taxon>
        <taxon>Pezizomycotina</taxon>
        <taxon>Sordariomycetes</taxon>
        <taxon>Sordariomycetidae</taxon>
        <taxon>Sordariales</taxon>
        <taxon>Chaetomiaceae</taxon>
        <taxon>Chaetomidium</taxon>
    </lineage>
</organism>
<dbReference type="EMBL" id="MU856843">
    <property type="protein sequence ID" value="KAK4157961.1"/>
    <property type="molecule type" value="Genomic_DNA"/>
</dbReference>
<dbReference type="AlphaFoldDB" id="A0AAN6VW90"/>